<evidence type="ECO:0000256" key="1">
    <source>
        <dbReference type="ARBA" id="ARBA00022475"/>
    </source>
</evidence>
<evidence type="ECO:0000313" key="6">
    <source>
        <dbReference type="EMBL" id="TWI91478.1"/>
    </source>
</evidence>
<dbReference type="RefSeq" id="WP_145710627.1">
    <property type="nucleotide sequence ID" value="NZ_BAAAFY010000001.1"/>
</dbReference>
<comment type="caution">
    <text evidence="6">The sequence shown here is derived from an EMBL/GenBank/DDBJ whole genome shotgun (WGS) entry which is preliminary data.</text>
</comment>
<evidence type="ECO:0000256" key="3">
    <source>
        <dbReference type="ARBA" id="ARBA00022692"/>
    </source>
</evidence>
<keyword evidence="5" id="KW-0472">Membrane</keyword>
<name>A0A562TDX0_CHIJA</name>
<dbReference type="OrthoDB" id="9812080at2"/>
<gene>
    <name evidence="6" type="ORF">LX66_0847</name>
</gene>
<dbReference type="GO" id="GO:0017089">
    <property type="term" value="F:glycolipid transfer activity"/>
    <property type="evidence" value="ECO:0007669"/>
    <property type="project" value="TreeGrafter"/>
</dbReference>
<dbReference type="EMBL" id="VLLG01000002">
    <property type="protein sequence ID" value="TWI91478.1"/>
    <property type="molecule type" value="Genomic_DNA"/>
</dbReference>
<dbReference type="Pfam" id="PF06835">
    <property type="entry name" value="LptC"/>
    <property type="match status" value="1"/>
</dbReference>
<sequence length="183" mass="20620">MTALRKMIGPAIILLALYACENDMQAIMKLDQKAAAVEEGVEIESFFSQGGKVKAKLTAPTMDRHLDRPAYVEFNDGLKVYSYNDSLQVESTVTARYGKYFEHDENVFLRDSVVVVNKEGKRLDCNELNWDSKRGKFYSNKAVRISTPTDTIYGTGLESNQDFSDYNIINPQGQVLVQDSTLQ</sequence>
<keyword evidence="2" id="KW-0997">Cell inner membrane</keyword>
<dbReference type="PANTHER" id="PTHR37481">
    <property type="entry name" value="LIPOPOLYSACCHARIDE EXPORT SYSTEM PROTEIN LPTC"/>
    <property type="match status" value="1"/>
</dbReference>
<dbReference type="InterPro" id="IPR010664">
    <property type="entry name" value="LipoPS_assembly_LptC-rel"/>
</dbReference>
<dbReference type="NCBIfam" id="TIGR04409">
    <property type="entry name" value="LptC_YrbK"/>
    <property type="match status" value="1"/>
</dbReference>
<evidence type="ECO:0000256" key="2">
    <source>
        <dbReference type="ARBA" id="ARBA00022519"/>
    </source>
</evidence>
<dbReference type="GO" id="GO:0005886">
    <property type="term" value="C:plasma membrane"/>
    <property type="evidence" value="ECO:0007669"/>
    <property type="project" value="InterPro"/>
</dbReference>
<keyword evidence="1" id="KW-1003">Cell membrane</keyword>
<evidence type="ECO:0000256" key="5">
    <source>
        <dbReference type="ARBA" id="ARBA00023136"/>
    </source>
</evidence>
<protein>
    <submittedName>
        <fullName evidence="6">LPS export ABC transporter protein LptC</fullName>
    </submittedName>
</protein>
<organism evidence="6 7">
    <name type="scientific">Chitinophaga japonensis</name>
    <name type="common">Flexibacter japonensis</name>
    <dbReference type="NCBI Taxonomy" id="104662"/>
    <lineage>
        <taxon>Bacteria</taxon>
        <taxon>Pseudomonadati</taxon>
        <taxon>Bacteroidota</taxon>
        <taxon>Chitinophagia</taxon>
        <taxon>Chitinophagales</taxon>
        <taxon>Chitinophagaceae</taxon>
        <taxon>Chitinophaga</taxon>
    </lineage>
</organism>
<evidence type="ECO:0000256" key="4">
    <source>
        <dbReference type="ARBA" id="ARBA00022989"/>
    </source>
</evidence>
<proteinExistence type="predicted"/>
<evidence type="ECO:0000313" key="7">
    <source>
        <dbReference type="Proteomes" id="UP000316778"/>
    </source>
</evidence>
<keyword evidence="7" id="KW-1185">Reference proteome</keyword>
<keyword evidence="4" id="KW-1133">Transmembrane helix</keyword>
<dbReference type="GO" id="GO:0015221">
    <property type="term" value="F:lipopolysaccharide transmembrane transporter activity"/>
    <property type="evidence" value="ECO:0007669"/>
    <property type="project" value="InterPro"/>
</dbReference>
<dbReference type="PROSITE" id="PS51257">
    <property type="entry name" value="PROKAR_LIPOPROTEIN"/>
    <property type="match status" value="1"/>
</dbReference>
<dbReference type="GO" id="GO:0030288">
    <property type="term" value="C:outer membrane-bounded periplasmic space"/>
    <property type="evidence" value="ECO:0007669"/>
    <property type="project" value="TreeGrafter"/>
</dbReference>
<accession>A0A562TDX0</accession>
<dbReference type="PANTHER" id="PTHR37481:SF1">
    <property type="entry name" value="LIPOPOLYSACCHARIDE EXPORT SYSTEM PROTEIN LPTC"/>
    <property type="match status" value="1"/>
</dbReference>
<dbReference type="Proteomes" id="UP000316778">
    <property type="component" value="Unassembled WGS sequence"/>
</dbReference>
<dbReference type="AlphaFoldDB" id="A0A562TDX0"/>
<dbReference type="InterPro" id="IPR052363">
    <property type="entry name" value="LPS_export_LptC"/>
</dbReference>
<keyword evidence="3" id="KW-0812">Transmembrane</keyword>
<dbReference type="Gene3D" id="2.60.450.10">
    <property type="entry name" value="Lipopolysaccharide (LPS) transport protein A like domain"/>
    <property type="match status" value="1"/>
</dbReference>
<reference evidence="6 7" key="1">
    <citation type="journal article" date="2013" name="Stand. Genomic Sci.">
        <title>Genomic Encyclopedia of Type Strains, Phase I: The one thousand microbial genomes (KMG-I) project.</title>
        <authorList>
            <person name="Kyrpides N.C."/>
            <person name="Woyke T."/>
            <person name="Eisen J.A."/>
            <person name="Garrity G."/>
            <person name="Lilburn T.G."/>
            <person name="Beck B.J."/>
            <person name="Whitman W.B."/>
            <person name="Hugenholtz P."/>
            <person name="Klenk H.P."/>
        </authorList>
    </citation>
    <scope>NUCLEOTIDE SEQUENCE [LARGE SCALE GENOMIC DNA]</scope>
    <source>
        <strain evidence="6 7">DSM 13484</strain>
    </source>
</reference>
<dbReference type="InterPro" id="IPR026265">
    <property type="entry name" value="LptC"/>
</dbReference>